<dbReference type="EMBL" id="JACHHZ010000003">
    <property type="protein sequence ID" value="MBB6093664.1"/>
    <property type="molecule type" value="Genomic_DNA"/>
</dbReference>
<evidence type="ECO:0000256" key="1">
    <source>
        <dbReference type="SAM" id="Phobius"/>
    </source>
</evidence>
<name>A0A841HM37_9GAMM</name>
<evidence type="ECO:0000313" key="3">
    <source>
        <dbReference type="Proteomes" id="UP000588068"/>
    </source>
</evidence>
<dbReference type="Gene3D" id="1.10.530.10">
    <property type="match status" value="1"/>
</dbReference>
<protein>
    <recommendedName>
        <fullName evidence="4">Transglycosylase</fullName>
    </recommendedName>
</protein>
<evidence type="ECO:0008006" key="4">
    <source>
        <dbReference type="Google" id="ProtNLM"/>
    </source>
</evidence>
<proteinExistence type="predicted"/>
<dbReference type="Proteomes" id="UP000588068">
    <property type="component" value="Unassembled WGS sequence"/>
</dbReference>
<evidence type="ECO:0000313" key="2">
    <source>
        <dbReference type="EMBL" id="MBB6093664.1"/>
    </source>
</evidence>
<organism evidence="2 3">
    <name type="scientific">Povalibacter uvarum</name>
    <dbReference type="NCBI Taxonomy" id="732238"/>
    <lineage>
        <taxon>Bacteria</taxon>
        <taxon>Pseudomonadati</taxon>
        <taxon>Pseudomonadota</taxon>
        <taxon>Gammaproteobacteria</taxon>
        <taxon>Steroidobacterales</taxon>
        <taxon>Steroidobacteraceae</taxon>
        <taxon>Povalibacter</taxon>
    </lineage>
</organism>
<dbReference type="AlphaFoldDB" id="A0A841HM37"/>
<keyword evidence="1" id="KW-0812">Transmembrane</keyword>
<accession>A0A841HM37</accession>
<keyword evidence="1" id="KW-0472">Membrane</keyword>
<keyword evidence="3" id="KW-1185">Reference proteome</keyword>
<dbReference type="RefSeq" id="WP_184332277.1">
    <property type="nucleotide sequence ID" value="NZ_JACHHZ010000003.1"/>
</dbReference>
<feature type="transmembrane region" description="Helical" evidence="1">
    <location>
        <begin position="35"/>
        <end position="55"/>
    </location>
</feature>
<gene>
    <name evidence="2" type="ORF">HNQ60_002545</name>
</gene>
<reference evidence="2 3" key="1">
    <citation type="submission" date="2020-08" db="EMBL/GenBank/DDBJ databases">
        <title>Genomic Encyclopedia of Type Strains, Phase IV (KMG-IV): sequencing the most valuable type-strain genomes for metagenomic binning, comparative biology and taxonomic classification.</title>
        <authorList>
            <person name="Goeker M."/>
        </authorList>
    </citation>
    <scope>NUCLEOTIDE SEQUENCE [LARGE SCALE GENOMIC DNA]</scope>
    <source>
        <strain evidence="2 3">DSM 26723</strain>
    </source>
</reference>
<comment type="caution">
    <text evidence="2">The sequence shown here is derived from an EMBL/GenBank/DDBJ whole genome shotgun (WGS) entry which is preliminary data.</text>
</comment>
<keyword evidence="1" id="KW-1133">Transmembrane helix</keyword>
<sequence length="269" mass="30659">MPRRPAAKRSTRSRKRGRRWDKKWLNLWRGAPFEVQLVTAVVAIGIVWLVTNVLYQVIRKPSELFFPVSGTLYKSPGETWDSYSTIFKRHSTATISAEFLASLAQVEGSGNPIVRTYWRWSWTHKPFEVYRPASSAVGMYQITDGTFEESRQYCIHDHRVVEDGPWNDWKSCWFNWLYMRVVPSHAVELTSAYLDTRVAMALRKAGIRNATVAQKQDLAAVIHLCGAGAGARHAARGLRITPGQRCGDHDVRGYVSRVNRMKRVFAGFG</sequence>